<dbReference type="AlphaFoldDB" id="A0A318ZIV8"/>
<keyword evidence="2" id="KW-1185">Reference proteome</keyword>
<dbReference type="Proteomes" id="UP000248349">
    <property type="component" value="Unassembled WGS sequence"/>
</dbReference>
<dbReference type="RefSeq" id="XP_025433493.1">
    <property type="nucleotide sequence ID" value="XM_025571120.1"/>
</dbReference>
<protein>
    <submittedName>
        <fullName evidence="1">Uncharacterized protein</fullName>
    </submittedName>
</protein>
<evidence type="ECO:0000313" key="2">
    <source>
        <dbReference type="Proteomes" id="UP000248349"/>
    </source>
</evidence>
<sequence length="226" mass="25300">MKNNSHACAKFTQSWQMHVDSHWASTLRTARSIYVTLRLVQSCLQVCRSTRHCHNTPKPISSSFLSYIWVWLAHDPSVIYGVKRVTRMLLNQCSLFQTNDDIIDAYTRPVARVPGCCPPRCSIKVCLGALSNSFPNNPLLCPELQSGSFKPVETITLFGSNHTHTHIPFTSQSSCLETTTTTVRISIPHLFLTETASPYPPLYSDMLPLDLICGKDAAHRLLILAN</sequence>
<dbReference type="EMBL" id="KZ821224">
    <property type="protein sequence ID" value="PYH47511.1"/>
    <property type="molecule type" value="Genomic_DNA"/>
</dbReference>
<evidence type="ECO:0000313" key="1">
    <source>
        <dbReference type="EMBL" id="PYH47511.1"/>
    </source>
</evidence>
<dbReference type="GeneID" id="37072348"/>
<gene>
    <name evidence="1" type="ORF">BP01DRAFT_217372</name>
</gene>
<organism evidence="1 2">
    <name type="scientific">Aspergillus saccharolyticus JOP 1030-1</name>
    <dbReference type="NCBI Taxonomy" id="1450539"/>
    <lineage>
        <taxon>Eukaryota</taxon>
        <taxon>Fungi</taxon>
        <taxon>Dikarya</taxon>
        <taxon>Ascomycota</taxon>
        <taxon>Pezizomycotina</taxon>
        <taxon>Eurotiomycetes</taxon>
        <taxon>Eurotiomycetidae</taxon>
        <taxon>Eurotiales</taxon>
        <taxon>Aspergillaceae</taxon>
        <taxon>Aspergillus</taxon>
        <taxon>Aspergillus subgen. Circumdati</taxon>
    </lineage>
</organism>
<reference evidence="1 2" key="1">
    <citation type="submission" date="2016-12" db="EMBL/GenBank/DDBJ databases">
        <title>The genomes of Aspergillus section Nigri reveals drivers in fungal speciation.</title>
        <authorList>
            <consortium name="DOE Joint Genome Institute"/>
            <person name="Vesth T.C."/>
            <person name="Nybo J."/>
            <person name="Theobald S."/>
            <person name="Brandl J."/>
            <person name="Frisvad J.C."/>
            <person name="Nielsen K.F."/>
            <person name="Lyhne E.K."/>
            <person name="Kogle M.E."/>
            <person name="Kuo A."/>
            <person name="Riley R."/>
            <person name="Clum A."/>
            <person name="Nolan M."/>
            <person name="Lipzen A."/>
            <person name="Salamov A."/>
            <person name="Henrissat B."/>
            <person name="Wiebenga A."/>
            <person name="De Vries R.P."/>
            <person name="Grigoriev I.V."/>
            <person name="Mortensen U.H."/>
            <person name="Andersen M.R."/>
            <person name="Baker S.E."/>
        </authorList>
    </citation>
    <scope>NUCLEOTIDE SEQUENCE [LARGE SCALE GENOMIC DNA]</scope>
    <source>
        <strain evidence="1 2">JOP 1030-1</strain>
    </source>
</reference>
<proteinExistence type="predicted"/>
<accession>A0A318ZIV8</accession>
<name>A0A318ZIV8_9EURO</name>